<evidence type="ECO:0000313" key="15">
    <source>
        <dbReference type="Proteomes" id="UP000630660"/>
    </source>
</evidence>
<keyword evidence="10" id="KW-0325">Glycoprotein</keyword>
<comment type="cofactor">
    <cofactor evidence="1">
        <name>NAD(+)</name>
        <dbReference type="ChEBI" id="CHEBI:57540"/>
    </cofactor>
</comment>
<dbReference type="InterPro" id="IPR044516">
    <property type="entry name" value="UXS-like"/>
</dbReference>
<dbReference type="PANTHER" id="PTHR43078:SF6">
    <property type="entry name" value="UDP-GLUCURONIC ACID DECARBOXYLASE 1"/>
    <property type="match status" value="1"/>
</dbReference>
<dbReference type="InterPro" id="IPR036291">
    <property type="entry name" value="NAD(P)-bd_dom_sf"/>
</dbReference>
<sequence length="326" mass="36334">MGERMKTYLVTGGAGFIGSLLCRSLAGKGNKVICMDSLVTGQKNNVSDLEGNPRFTFVEEDVRKVDLGNFKVDGVYHLAAICGVPRVEQKPLKIILNILEGTQRVLAWAAEKKIRVLFVSSSEIYGNPQVHPQPERYWGYTNPLGPRSPYVEAKRAGEALCRAYRIEKGLEISIARLFNVYGPGFRKDDPRVIPRFIQAALADEPLNLYGTGEATRSFCYVDDIVEGLVSLMDSGASDPVNLGYPEETEIRELAKVILRITDSQSEINFLPAICEDPLRRLPDISRAKGLLKWEPNTTLEDGLRKTFEWIEEFISQGSLSTDESKS</sequence>
<keyword evidence="6" id="KW-1133">Transmembrane helix</keyword>
<dbReference type="GO" id="GO:0070403">
    <property type="term" value="F:NAD+ binding"/>
    <property type="evidence" value="ECO:0007669"/>
    <property type="project" value="InterPro"/>
</dbReference>
<keyword evidence="5" id="KW-0735">Signal-anchor</keyword>
<keyword evidence="7" id="KW-0520">NAD</keyword>
<keyword evidence="3" id="KW-0812">Transmembrane</keyword>
<gene>
    <name evidence="14" type="ORF">GF359_07480</name>
</gene>
<dbReference type="AlphaFoldDB" id="A0A9D5K9T4"/>
<evidence type="ECO:0000256" key="2">
    <source>
        <dbReference type="ARBA" id="ARBA00004323"/>
    </source>
</evidence>
<comment type="caution">
    <text evidence="14">The sequence shown here is derived from an EMBL/GenBank/DDBJ whole genome shotgun (WGS) entry which is preliminary data.</text>
</comment>
<dbReference type="EMBL" id="WJKJ01000248">
    <property type="protein sequence ID" value="MBD3365041.1"/>
    <property type="molecule type" value="Genomic_DNA"/>
</dbReference>
<dbReference type="GO" id="GO:0048040">
    <property type="term" value="F:UDP-glucuronate decarboxylase activity"/>
    <property type="evidence" value="ECO:0007669"/>
    <property type="project" value="TreeGrafter"/>
</dbReference>
<evidence type="ECO:0000256" key="7">
    <source>
        <dbReference type="ARBA" id="ARBA00023027"/>
    </source>
</evidence>
<accession>A0A9D5K9T4</accession>
<dbReference type="Gene3D" id="3.40.50.720">
    <property type="entry name" value="NAD(P)-binding Rossmann-like Domain"/>
    <property type="match status" value="1"/>
</dbReference>
<evidence type="ECO:0000256" key="3">
    <source>
        <dbReference type="ARBA" id="ARBA00022692"/>
    </source>
</evidence>
<evidence type="ECO:0000256" key="10">
    <source>
        <dbReference type="ARBA" id="ARBA00023180"/>
    </source>
</evidence>
<evidence type="ECO:0000256" key="9">
    <source>
        <dbReference type="ARBA" id="ARBA00023136"/>
    </source>
</evidence>
<proteinExistence type="predicted"/>
<evidence type="ECO:0000256" key="6">
    <source>
        <dbReference type="ARBA" id="ARBA00022989"/>
    </source>
</evidence>
<keyword evidence="8" id="KW-0333">Golgi apparatus</keyword>
<dbReference type="FunFam" id="3.40.50.720:FF:000065">
    <property type="entry name" value="UDP-glucuronic acid decarboxylase 1"/>
    <property type="match status" value="1"/>
</dbReference>
<dbReference type="PANTHER" id="PTHR43078">
    <property type="entry name" value="UDP-GLUCURONIC ACID DECARBOXYLASE-RELATED"/>
    <property type="match status" value="1"/>
</dbReference>
<keyword evidence="9" id="KW-0472">Membrane</keyword>
<keyword evidence="4" id="KW-0210">Decarboxylase</keyword>
<evidence type="ECO:0000313" key="14">
    <source>
        <dbReference type="EMBL" id="MBD3365041.1"/>
    </source>
</evidence>
<evidence type="ECO:0000256" key="5">
    <source>
        <dbReference type="ARBA" id="ARBA00022968"/>
    </source>
</evidence>
<organism evidence="14 15">
    <name type="scientific">candidate division WOR-3 bacterium</name>
    <dbReference type="NCBI Taxonomy" id="2052148"/>
    <lineage>
        <taxon>Bacteria</taxon>
        <taxon>Bacteria division WOR-3</taxon>
    </lineage>
</organism>
<evidence type="ECO:0000256" key="11">
    <source>
        <dbReference type="ARBA" id="ARBA00023239"/>
    </source>
</evidence>
<dbReference type="GO" id="GO:0042732">
    <property type="term" value="P:D-xylose metabolic process"/>
    <property type="evidence" value="ECO:0007669"/>
    <property type="project" value="InterPro"/>
</dbReference>
<dbReference type="Proteomes" id="UP000630660">
    <property type="component" value="Unassembled WGS sequence"/>
</dbReference>
<name>A0A9D5K9T4_UNCW3</name>
<evidence type="ECO:0000256" key="8">
    <source>
        <dbReference type="ARBA" id="ARBA00023034"/>
    </source>
</evidence>
<feature type="domain" description="NAD-dependent epimerase/dehydratase" evidence="13">
    <location>
        <begin position="9"/>
        <end position="243"/>
    </location>
</feature>
<keyword evidence="11" id="KW-0456">Lyase</keyword>
<evidence type="ECO:0000259" key="13">
    <source>
        <dbReference type="Pfam" id="PF01370"/>
    </source>
</evidence>
<dbReference type="SUPFAM" id="SSF51735">
    <property type="entry name" value="NAD(P)-binding Rossmann-fold domains"/>
    <property type="match status" value="1"/>
</dbReference>
<dbReference type="Pfam" id="PF01370">
    <property type="entry name" value="Epimerase"/>
    <property type="match status" value="1"/>
</dbReference>
<comment type="subcellular location">
    <subcellularLocation>
        <location evidence="2">Golgi apparatus membrane</location>
        <topology evidence="2">Single-pass type II membrane protein</topology>
    </subcellularLocation>
    <subcellularLocation>
        <location evidence="12">Golgi apparatus</location>
        <location evidence="12">Golgi stack membrane</location>
    </subcellularLocation>
</comment>
<dbReference type="GO" id="GO:0005737">
    <property type="term" value="C:cytoplasm"/>
    <property type="evidence" value="ECO:0007669"/>
    <property type="project" value="TreeGrafter"/>
</dbReference>
<evidence type="ECO:0000256" key="4">
    <source>
        <dbReference type="ARBA" id="ARBA00022793"/>
    </source>
</evidence>
<evidence type="ECO:0000256" key="1">
    <source>
        <dbReference type="ARBA" id="ARBA00001911"/>
    </source>
</evidence>
<dbReference type="InterPro" id="IPR001509">
    <property type="entry name" value="Epimerase_deHydtase"/>
</dbReference>
<evidence type="ECO:0000256" key="12">
    <source>
        <dbReference type="ARBA" id="ARBA00037859"/>
    </source>
</evidence>
<reference evidence="14" key="1">
    <citation type="submission" date="2019-11" db="EMBL/GenBank/DDBJ databases">
        <title>Microbial mats filling the niche in hypersaline microbial mats.</title>
        <authorList>
            <person name="Wong H.L."/>
            <person name="Macleod F.I."/>
            <person name="White R.A. III"/>
            <person name="Burns B.P."/>
        </authorList>
    </citation>
    <scope>NUCLEOTIDE SEQUENCE</scope>
    <source>
        <strain evidence="14">Bin_327</strain>
    </source>
</reference>
<protein>
    <submittedName>
        <fullName evidence="14">NAD-dependent epimerase/dehydratase family protein</fullName>
    </submittedName>
</protein>